<dbReference type="SUPFAM" id="SSF53335">
    <property type="entry name" value="S-adenosyl-L-methionine-dependent methyltransferases"/>
    <property type="match status" value="1"/>
</dbReference>
<dbReference type="Proteomes" id="UP000305888">
    <property type="component" value="Chromosome"/>
</dbReference>
<dbReference type="GO" id="GO:0008168">
    <property type="term" value="F:methyltransferase activity"/>
    <property type="evidence" value="ECO:0007669"/>
    <property type="project" value="UniProtKB-KW"/>
</dbReference>
<keyword evidence="3" id="KW-0808">Transferase</keyword>
<feature type="domain" description="Methyltransferase" evidence="2">
    <location>
        <begin position="43"/>
        <end position="138"/>
    </location>
</feature>
<name>A0A5B8G3A3_9RHOB</name>
<dbReference type="FunFam" id="3.40.50.150:FF:000346">
    <property type="entry name" value="Phospholipid N-methyltransferase"/>
    <property type="match status" value="1"/>
</dbReference>
<dbReference type="KEGG" id="ppru:FDP22_15865"/>
<feature type="region of interest" description="Disordered" evidence="1">
    <location>
        <begin position="186"/>
        <end position="206"/>
    </location>
</feature>
<proteinExistence type="predicted"/>
<accession>A0A5B8G3A3</accession>
<sequence length="206" mass="22232">MPDLRLFLRTWAAHPLRVAAVAPSSATLARLITREIDPPSAPILELGPGTGVFTRAIVERGIPPANLTLVEYGPEFAALLRARYPEARVVEGDASRIRPRDLFAQGEVGAVISGLGLLSMSPRTVLAILANAFDCLRPSAGFYQFTYGPRCPVPRPILDRLGLKSRRIGGTVWNLPPASVYKITRRAPRHPSSVARSNPANGLPGQ</sequence>
<evidence type="ECO:0000256" key="1">
    <source>
        <dbReference type="SAM" id="MobiDB-lite"/>
    </source>
</evidence>
<organism evidence="3 4">
    <name type="scientific">Paroceanicella profunda</name>
    <dbReference type="NCBI Taxonomy" id="2579971"/>
    <lineage>
        <taxon>Bacteria</taxon>
        <taxon>Pseudomonadati</taxon>
        <taxon>Pseudomonadota</taxon>
        <taxon>Alphaproteobacteria</taxon>
        <taxon>Rhodobacterales</taxon>
        <taxon>Paracoccaceae</taxon>
        <taxon>Paroceanicella</taxon>
    </lineage>
</organism>
<keyword evidence="4" id="KW-1185">Reference proteome</keyword>
<dbReference type="InterPro" id="IPR041698">
    <property type="entry name" value="Methyltransf_25"/>
</dbReference>
<dbReference type="AlphaFoldDB" id="A0A5B8G3A3"/>
<dbReference type="Gene3D" id="3.40.50.150">
    <property type="entry name" value="Vaccinia Virus protein VP39"/>
    <property type="match status" value="1"/>
</dbReference>
<dbReference type="CDD" id="cd02440">
    <property type="entry name" value="AdoMet_MTases"/>
    <property type="match status" value="1"/>
</dbReference>
<evidence type="ECO:0000313" key="4">
    <source>
        <dbReference type="Proteomes" id="UP000305888"/>
    </source>
</evidence>
<protein>
    <submittedName>
        <fullName evidence="3">Methyltransferase domain-containing protein</fullName>
    </submittedName>
</protein>
<evidence type="ECO:0000313" key="3">
    <source>
        <dbReference type="EMBL" id="QDL93762.1"/>
    </source>
</evidence>
<dbReference type="EMBL" id="CP040818">
    <property type="protein sequence ID" value="QDL93762.1"/>
    <property type="molecule type" value="Genomic_DNA"/>
</dbReference>
<dbReference type="OrthoDB" id="9805585at2"/>
<keyword evidence="3" id="KW-0489">Methyltransferase</keyword>
<evidence type="ECO:0000259" key="2">
    <source>
        <dbReference type="Pfam" id="PF13649"/>
    </source>
</evidence>
<gene>
    <name evidence="3" type="ORF">FDP22_15865</name>
</gene>
<dbReference type="InterPro" id="IPR029063">
    <property type="entry name" value="SAM-dependent_MTases_sf"/>
</dbReference>
<reference evidence="3 4" key="1">
    <citation type="submission" date="2019-06" db="EMBL/GenBank/DDBJ databases">
        <title>Genome sequence of Rhodobacteraceae bacterium D4M1.</title>
        <authorList>
            <person name="Cao J."/>
        </authorList>
    </citation>
    <scope>NUCLEOTIDE SEQUENCE [LARGE SCALE GENOMIC DNA]</scope>
    <source>
        <strain evidence="3 4">D4M1</strain>
    </source>
</reference>
<dbReference type="GO" id="GO:0032259">
    <property type="term" value="P:methylation"/>
    <property type="evidence" value="ECO:0007669"/>
    <property type="project" value="UniProtKB-KW"/>
</dbReference>
<dbReference type="Pfam" id="PF13649">
    <property type="entry name" value="Methyltransf_25"/>
    <property type="match status" value="1"/>
</dbReference>